<reference evidence="1" key="1">
    <citation type="journal article" date="2015" name="Nature">
        <title>Complex archaea that bridge the gap between prokaryotes and eukaryotes.</title>
        <authorList>
            <person name="Spang A."/>
            <person name="Saw J.H."/>
            <person name="Jorgensen S.L."/>
            <person name="Zaremba-Niedzwiedzka K."/>
            <person name="Martijn J."/>
            <person name="Lind A.E."/>
            <person name="van Eijk R."/>
            <person name="Schleper C."/>
            <person name="Guy L."/>
            <person name="Ettema T.J."/>
        </authorList>
    </citation>
    <scope>NUCLEOTIDE SEQUENCE</scope>
</reference>
<dbReference type="EMBL" id="LAZR01010484">
    <property type="protein sequence ID" value="KKM66674.1"/>
    <property type="molecule type" value="Genomic_DNA"/>
</dbReference>
<feature type="non-terminal residue" evidence="1">
    <location>
        <position position="1"/>
    </location>
</feature>
<name>A0A0F9JA57_9ZZZZ</name>
<evidence type="ECO:0008006" key="2">
    <source>
        <dbReference type="Google" id="ProtNLM"/>
    </source>
</evidence>
<protein>
    <recommendedName>
        <fullName evidence="2">Sulfotransferase domain-containing protein</fullName>
    </recommendedName>
</protein>
<dbReference type="InterPro" id="IPR027417">
    <property type="entry name" value="P-loop_NTPase"/>
</dbReference>
<dbReference type="Pfam" id="PF13469">
    <property type="entry name" value="Sulfotransfer_3"/>
    <property type="match status" value="1"/>
</dbReference>
<dbReference type="GO" id="GO:0006790">
    <property type="term" value="P:sulfur compound metabolic process"/>
    <property type="evidence" value="ECO:0007669"/>
    <property type="project" value="TreeGrafter"/>
</dbReference>
<dbReference type="GO" id="GO:0001517">
    <property type="term" value="F:N-acetylglucosamine 6-O-sulfotransferase activity"/>
    <property type="evidence" value="ECO:0007669"/>
    <property type="project" value="TreeGrafter"/>
</dbReference>
<dbReference type="PANTHER" id="PTHR10704">
    <property type="entry name" value="CARBOHYDRATE SULFOTRANSFERASE"/>
    <property type="match status" value="1"/>
</dbReference>
<gene>
    <name evidence="1" type="ORF">LCGC14_1478760</name>
</gene>
<dbReference type="GO" id="GO:0006044">
    <property type="term" value="P:N-acetylglucosamine metabolic process"/>
    <property type="evidence" value="ECO:0007669"/>
    <property type="project" value="TreeGrafter"/>
</dbReference>
<dbReference type="InterPro" id="IPR051135">
    <property type="entry name" value="Gal/GlcNAc/GalNAc_ST"/>
</dbReference>
<sequence length="245" mass="28491">AELSKSRLFKNWGVEGADQINAVSEEQFYFRLLEMYHGHRPEYWVDHTPPNIRNVSKILSVFPDAKFINLIRDGRAVASSVMPLEWGPNTPATSARQWIESISIGFVAQVANEKKVITVKYEDLVEKPLKVLNRVLEFVCVDFRVDDERQLVLEPQFMSRAMREGQHKNVGRMPDPALSSNWRTKLSKEDIVQFEHYAGNVLEALGYPRMYSERPSKFRLVRSLTIENWRKNISNPPKYRKIRGI</sequence>
<dbReference type="AlphaFoldDB" id="A0A0F9JA57"/>
<dbReference type="PANTHER" id="PTHR10704:SF44">
    <property type="entry name" value="LD35051P-RELATED"/>
    <property type="match status" value="1"/>
</dbReference>
<comment type="caution">
    <text evidence="1">The sequence shown here is derived from an EMBL/GenBank/DDBJ whole genome shotgun (WGS) entry which is preliminary data.</text>
</comment>
<accession>A0A0F9JA57</accession>
<dbReference type="SUPFAM" id="SSF52540">
    <property type="entry name" value="P-loop containing nucleoside triphosphate hydrolases"/>
    <property type="match status" value="1"/>
</dbReference>
<evidence type="ECO:0000313" key="1">
    <source>
        <dbReference type="EMBL" id="KKM66674.1"/>
    </source>
</evidence>
<proteinExistence type="predicted"/>
<dbReference type="Gene3D" id="3.40.50.300">
    <property type="entry name" value="P-loop containing nucleotide triphosphate hydrolases"/>
    <property type="match status" value="1"/>
</dbReference>
<organism evidence="1">
    <name type="scientific">marine sediment metagenome</name>
    <dbReference type="NCBI Taxonomy" id="412755"/>
    <lineage>
        <taxon>unclassified sequences</taxon>
        <taxon>metagenomes</taxon>
        <taxon>ecological metagenomes</taxon>
    </lineage>
</organism>